<dbReference type="PANTHER" id="PTHR46648:SF1">
    <property type="entry name" value="ADENOSINE 5'-MONOPHOSPHORAMIDASE HNT1"/>
    <property type="match status" value="1"/>
</dbReference>
<evidence type="ECO:0000256" key="2">
    <source>
        <dbReference type="PIRSR" id="PIRSR601310-3"/>
    </source>
</evidence>
<protein>
    <submittedName>
        <fullName evidence="6">HIT-like protein</fullName>
    </submittedName>
</protein>
<dbReference type="GO" id="GO:0003824">
    <property type="term" value="F:catalytic activity"/>
    <property type="evidence" value="ECO:0007669"/>
    <property type="project" value="InterPro"/>
</dbReference>
<proteinExistence type="predicted"/>
<feature type="active site" description="Tele-AMP-histidine intermediate" evidence="1">
    <location>
        <position position="117"/>
    </location>
</feature>
<dbReference type="PRINTS" id="PR00332">
    <property type="entry name" value="HISTRIAD"/>
</dbReference>
<feature type="short sequence motif" description="Histidine triad motif" evidence="2 3">
    <location>
        <begin position="115"/>
        <end position="119"/>
    </location>
</feature>
<feature type="domain" description="HIT" evidence="5">
    <location>
        <begin position="25"/>
        <end position="134"/>
    </location>
</feature>
<evidence type="ECO:0000313" key="6">
    <source>
        <dbReference type="EMBL" id="KAF9454822.1"/>
    </source>
</evidence>
<comment type="caution">
    <text evidence="6">The sequence shown here is derived from an EMBL/GenBank/DDBJ whole genome shotgun (WGS) entry which is preliminary data.</text>
</comment>
<feature type="compositionally biased region" description="Basic and acidic residues" evidence="4">
    <location>
        <begin position="155"/>
        <end position="165"/>
    </location>
</feature>
<dbReference type="EMBL" id="MU151052">
    <property type="protein sequence ID" value="KAF9454822.1"/>
    <property type="molecule type" value="Genomic_DNA"/>
</dbReference>
<dbReference type="AlphaFoldDB" id="A0A9P6C7I3"/>
<evidence type="ECO:0000256" key="1">
    <source>
        <dbReference type="PIRSR" id="PIRSR601310-1"/>
    </source>
</evidence>
<feature type="compositionally biased region" description="Acidic residues" evidence="4">
    <location>
        <begin position="166"/>
        <end position="175"/>
    </location>
</feature>
<evidence type="ECO:0000256" key="3">
    <source>
        <dbReference type="PROSITE-ProRule" id="PRU00464"/>
    </source>
</evidence>
<dbReference type="GO" id="GO:0009117">
    <property type="term" value="P:nucleotide metabolic process"/>
    <property type="evidence" value="ECO:0007669"/>
    <property type="project" value="TreeGrafter"/>
</dbReference>
<gene>
    <name evidence="6" type="ORF">P691DRAFT_655233</name>
</gene>
<dbReference type="Proteomes" id="UP000807342">
    <property type="component" value="Unassembled WGS sequence"/>
</dbReference>
<dbReference type="InterPro" id="IPR011146">
    <property type="entry name" value="HIT-like"/>
</dbReference>
<feature type="region of interest" description="Disordered" evidence="4">
    <location>
        <begin position="131"/>
        <end position="184"/>
    </location>
</feature>
<dbReference type="Gene3D" id="3.30.428.10">
    <property type="entry name" value="HIT-like"/>
    <property type="match status" value="1"/>
</dbReference>
<keyword evidence="7" id="KW-1185">Reference proteome</keyword>
<dbReference type="InterPro" id="IPR036265">
    <property type="entry name" value="HIT-like_sf"/>
</dbReference>
<accession>A0A9P6C7I3</accession>
<evidence type="ECO:0000256" key="4">
    <source>
        <dbReference type="SAM" id="MobiDB-lite"/>
    </source>
</evidence>
<organism evidence="6 7">
    <name type="scientific">Macrolepiota fuliginosa MF-IS2</name>
    <dbReference type="NCBI Taxonomy" id="1400762"/>
    <lineage>
        <taxon>Eukaryota</taxon>
        <taxon>Fungi</taxon>
        <taxon>Dikarya</taxon>
        <taxon>Basidiomycota</taxon>
        <taxon>Agaricomycotina</taxon>
        <taxon>Agaricomycetes</taxon>
        <taxon>Agaricomycetidae</taxon>
        <taxon>Agaricales</taxon>
        <taxon>Agaricineae</taxon>
        <taxon>Agaricaceae</taxon>
        <taxon>Macrolepiota</taxon>
    </lineage>
</organism>
<dbReference type="Pfam" id="PF01230">
    <property type="entry name" value="HIT"/>
    <property type="match status" value="1"/>
</dbReference>
<sequence>MTSFIIQAHVDRDPAPSWSQDDTCAFCRIVQGAAPATKLYEDDDVVAIFDILPLRAGHTLVIPKKHISRLTDLPPELAAAVGRAVSNVARALTEATGNTGLNVVCNQEYAQAVPHVHYHIIPAPIFGSTGDEGKTTKLRGRKVSPLRGATALSRGEMHQREFESREELDEDEAQELAERVRARL</sequence>
<dbReference type="PROSITE" id="PS51084">
    <property type="entry name" value="HIT_2"/>
    <property type="match status" value="1"/>
</dbReference>
<evidence type="ECO:0000313" key="7">
    <source>
        <dbReference type="Proteomes" id="UP000807342"/>
    </source>
</evidence>
<name>A0A9P6C7I3_9AGAR</name>
<dbReference type="PANTHER" id="PTHR46648">
    <property type="entry name" value="HIT FAMILY PROTEIN 1"/>
    <property type="match status" value="1"/>
</dbReference>
<dbReference type="InterPro" id="IPR001310">
    <property type="entry name" value="Histidine_triad_HIT"/>
</dbReference>
<dbReference type="OrthoDB" id="672793at2759"/>
<dbReference type="SUPFAM" id="SSF54197">
    <property type="entry name" value="HIT-like"/>
    <property type="match status" value="1"/>
</dbReference>
<reference evidence="6" key="1">
    <citation type="submission" date="2020-11" db="EMBL/GenBank/DDBJ databases">
        <authorList>
            <consortium name="DOE Joint Genome Institute"/>
            <person name="Ahrendt S."/>
            <person name="Riley R."/>
            <person name="Andreopoulos W."/>
            <person name="Labutti K."/>
            <person name="Pangilinan J."/>
            <person name="Ruiz-Duenas F.J."/>
            <person name="Barrasa J.M."/>
            <person name="Sanchez-Garcia M."/>
            <person name="Camarero S."/>
            <person name="Miyauchi S."/>
            <person name="Serrano A."/>
            <person name="Linde D."/>
            <person name="Babiker R."/>
            <person name="Drula E."/>
            <person name="Ayuso-Fernandez I."/>
            <person name="Pacheco R."/>
            <person name="Padilla G."/>
            <person name="Ferreira P."/>
            <person name="Barriuso J."/>
            <person name="Kellner H."/>
            <person name="Castanera R."/>
            <person name="Alfaro M."/>
            <person name="Ramirez L."/>
            <person name="Pisabarro A.G."/>
            <person name="Kuo A."/>
            <person name="Tritt A."/>
            <person name="Lipzen A."/>
            <person name="He G."/>
            <person name="Yan M."/>
            <person name="Ng V."/>
            <person name="Cullen D."/>
            <person name="Martin F."/>
            <person name="Rosso M.-N."/>
            <person name="Henrissat B."/>
            <person name="Hibbett D."/>
            <person name="Martinez A.T."/>
            <person name="Grigoriev I.V."/>
        </authorList>
    </citation>
    <scope>NUCLEOTIDE SEQUENCE</scope>
    <source>
        <strain evidence="6">MF-IS2</strain>
    </source>
</reference>
<evidence type="ECO:0000259" key="5">
    <source>
        <dbReference type="PROSITE" id="PS51084"/>
    </source>
</evidence>